<protein>
    <submittedName>
        <fullName evidence="1">Uncharacterized protein</fullName>
    </submittedName>
</protein>
<dbReference type="EMBL" id="JBFOLK010000001">
    <property type="protein sequence ID" value="KAL2543389.1"/>
    <property type="molecule type" value="Genomic_DNA"/>
</dbReference>
<dbReference type="AlphaFoldDB" id="A0ABD1W139"/>
<proteinExistence type="predicted"/>
<evidence type="ECO:0000313" key="1">
    <source>
        <dbReference type="EMBL" id="KAL2543389.1"/>
    </source>
</evidence>
<keyword evidence="2" id="KW-1185">Reference proteome</keyword>
<gene>
    <name evidence="1" type="ORF">Adt_04367</name>
</gene>
<organism evidence="1 2">
    <name type="scientific">Abeliophyllum distichum</name>
    <dbReference type="NCBI Taxonomy" id="126358"/>
    <lineage>
        <taxon>Eukaryota</taxon>
        <taxon>Viridiplantae</taxon>
        <taxon>Streptophyta</taxon>
        <taxon>Embryophyta</taxon>
        <taxon>Tracheophyta</taxon>
        <taxon>Spermatophyta</taxon>
        <taxon>Magnoliopsida</taxon>
        <taxon>eudicotyledons</taxon>
        <taxon>Gunneridae</taxon>
        <taxon>Pentapetalae</taxon>
        <taxon>asterids</taxon>
        <taxon>lamiids</taxon>
        <taxon>Lamiales</taxon>
        <taxon>Oleaceae</taxon>
        <taxon>Forsythieae</taxon>
        <taxon>Abeliophyllum</taxon>
    </lineage>
</organism>
<name>A0ABD1W139_9LAMI</name>
<dbReference type="Proteomes" id="UP001604336">
    <property type="component" value="Unassembled WGS sequence"/>
</dbReference>
<reference evidence="2" key="1">
    <citation type="submission" date="2024-07" db="EMBL/GenBank/DDBJ databases">
        <title>Two chromosome-level genome assemblies of Korean endemic species Abeliophyllum distichum and Forsythia ovata (Oleaceae).</title>
        <authorList>
            <person name="Jang H."/>
        </authorList>
    </citation>
    <scope>NUCLEOTIDE SEQUENCE [LARGE SCALE GENOMIC DNA]</scope>
</reference>
<accession>A0ABD1W139</accession>
<sequence>MASNMVGLPLPAIALTPSDLTPLESRPFGLQNHQPAAALGSSVALLLNRATTATVPVDAPPLVDHPHEICGTLGVADEELEPHPTPALQATYPTSASSLLPSAPNAIGLDLQALSILTSGARCACATCLHNARLLAVFQQVLHPWATFLDLFPK</sequence>
<evidence type="ECO:0000313" key="2">
    <source>
        <dbReference type="Proteomes" id="UP001604336"/>
    </source>
</evidence>
<comment type="caution">
    <text evidence="1">The sequence shown here is derived from an EMBL/GenBank/DDBJ whole genome shotgun (WGS) entry which is preliminary data.</text>
</comment>